<organism evidence="1 2">
    <name type="scientific">Mya arenaria</name>
    <name type="common">Soft-shell clam</name>
    <dbReference type="NCBI Taxonomy" id="6604"/>
    <lineage>
        <taxon>Eukaryota</taxon>
        <taxon>Metazoa</taxon>
        <taxon>Spiralia</taxon>
        <taxon>Lophotrochozoa</taxon>
        <taxon>Mollusca</taxon>
        <taxon>Bivalvia</taxon>
        <taxon>Autobranchia</taxon>
        <taxon>Heteroconchia</taxon>
        <taxon>Euheterodonta</taxon>
        <taxon>Imparidentia</taxon>
        <taxon>Neoheterodontei</taxon>
        <taxon>Myida</taxon>
        <taxon>Myoidea</taxon>
        <taxon>Myidae</taxon>
        <taxon>Mya</taxon>
    </lineage>
</organism>
<name>A0ABY7FP56_MYAAR</name>
<proteinExistence type="predicted"/>
<evidence type="ECO:0000313" key="1">
    <source>
        <dbReference type="EMBL" id="WAR24025.1"/>
    </source>
</evidence>
<protein>
    <recommendedName>
        <fullName evidence="3">CABIT domain-containing protein</fullName>
    </recommendedName>
</protein>
<accession>A0ABY7FP56</accession>
<dbReference type="Proteomes" id="UP001164746">
    <property type="component" value="Chromosome 13"/>
</dbReference>
<reference evidence="1" key="1">
    <citation type="submission" date="2022-11" db="EMBL/GenBank/DDBJ databases">
        <title>Centuries of genome instability and evolution in soft-shell clam transmissible cancer (bioRxiv).</title>
        <authorList>
            <person name="Hart S.F.M."/>
            <person name="Yonemitsu M.A."/>
            <person name="Giersch R.M."/>
            <person name="Beal B.F."/>
            <person name="Arriagada G."/>
            <person name="Davis B.W."/>
            <person name="Ostrander E.A."/>
            <person name="Goff S.P."/>
            <person name="Metzger M.J."/>
        </authorList>
    </citation>
    <scope>NUCLEOTIDE SEQUENCE</scope>
    <source>
        <strain evidence="1">MELC-2E11</strain>
        <tissue evidence="1">Siphon/mantle</tissue>
    </source>
</reference>
<gene>
    <name evidence="1" type="ORF">MAR_037694</name>
</gene>
<evidence type="ECO:0000313" key="2">
    <source>
        <dbReference type="Proteomes" id="UP001164746"/>
    </source>
</evidence>
<sequence length="268" mass="30675">MNKPEISRDEDIYHELLTLNEAVLNEDVPLSVRLSGDIPNISICENAGLQAGEQIQVLERRTLDVARVRVFGHESDDGSYSAGEAKPIGEFFIPAKFPGRLMLIRKPCSRKSFSCVAEVIDDMPKRICVEEDIMTIPPQEFGKNTSFISKGTILETIRVFTCLRNLETYIQCRFGEKTYYLKKSLQLQCSAIDDDTMYTLTDLQKLKVHPIFFKFVASESRGVVDVQRNAFVTRESKCKCFPLIHYFFSKYRHRSVNKSVLFCIVVSF</sequence>
<evidence type="ECO:0008006" key="3">
    <source>
        <dbReference type="Google" id="ProtNLM"/>
    </source>
</evidence>
<dbReference type="EMBL" id="CP111024">
    <property type="protein sequence ID" value="WAR24025.1"/>
    <property type="molecule type" value="Genomic_DNA"/>
</dbReference>
<keyword evidence="2" id="KW-1185">Reference proteome</keyword>